<dbReference type="SMART" id="SM00091">
    <property type="entry name" value="PAS"/>
    <property type="match status" value="1"/>
</dbReference>
<dbReference type="PROSITE" id="PS00675">
    <property type="entry name" value="SIGMA54_INTERACT_1"/>
    <property type="match status" value="1"/>
</dbReference>
<dbReference type="CDD" id="cd00130">
    <property type="entry name" value="PAS"/>
    <property type="match status" value="1"/>
</dbReference>
<keyword evidence="2" id="KW-0067">ATP-binding</keyword>
<evidence type="ECO:0000256" key="3">
    <source>
        <dbReference type="ARBA" id="ARBA00023015"/>
    </source>
</evidence>
<dbReference type="SUPFAM" id="SSF46689">
    <property type="entry name" value="Homeodomain-like"/>
    <property type="match status" value="1"/>
</dbReference>
<accession>A0A7C3SIW9</accession>
<comment type="caution">
    <text evidence="7">The sequence shown here is derived from an EMBL/GenBank/DDBJ whole genome shotgun (WGS) entry which is preliminary data.</text>
</comment>
<dbReference type="CDD" id="cd00009">
    <property type="entry name" value="AAA"/>
    <property type="match status" value="1"/>
</dbReference>
<dbReference type="InterPro" id="IPR002078">
    <property type="entry name" value="Sigma_54_int"/>
</dbReference>
<organism evidence="7">
    <name type="scientific">Desulfobacca acetoxidans</name>
    <dbReference type="NCBI Taxonomy" id="60893"/>
    <lineage>
        <taxon>Bacteria</taxon>
        <taxon>Pseudomonadati</taxon>
        <taxon>Thermodesulfobacteriota</taxon>
        <taxon>Desulfobaccia</taxon>
        <taxon>Desulfobaccales</taxon>
        <taxon>Desulfobaccaceae</taxon>
        <taxon>Desulfobacca</taxon>
    </lineage>
</organism>
<reference evidence="7" key="1">
    <citation type="journal article" date="2020" name="mSystems">
        <title>Genome- and Community-Level Interaction Insights into Carbon Utilization and Element Cycling Functions of Hydrothermarchaeota in Hydrothermal Sediment.</title>
        <authorList>
            <person name="Zhou Z."/>
            <person name="Liu Y."/>
            <person name="Xu W."/>
            <person name="Pan J."/>
            <person name="Luo Z.H."/>
            <person name="Li M."/>
        </authorList>
    </citation>
    <scope>NUCLEOTIDE SEQUENCE [LARGE SCALE GENOMIC DNA]</scope>
    <source>
        <strain evidence="7">SpSt-776</strain>
    </source>
</reference>
<evidence type="ECO:0000259" key="5">
    <source>
        <dbReference type="PROSITE" id="PS50045"/>
    </source>
</evidence>
<feature type="domain" description="PAS" evidence="6">
    <location>
        <begin position="27"/>
        <end position="68"/>
    </location>
</feature>
<dbReference type="PANTHER" id="PTHR32071">
    <property type="entry name" value="TRANSCRIPTIONAL REGULATORY PROTEIN"/>
    <property type="match status" value="1"/>
</dbReference>
<dbReference type="Gene3D" id="3.40.50.300">
    <property type="entry name" value="P-loop containing nucleotide triphosphate hydrolases"/>
    <property type="match status" value="1"/>
</dbReference>
<dbReference type="PROSITE" id="PS50045">
    <property type="entry name" value="SIGMA54_INTERACT_4"/>
    <property type="match status" value="1"/>
</dbReference>
<dbReference type="Pfam" id="PF13426">
    <property type="entry name" value="PAS_9"/>
    <property type="match status" value="1"/>
</dbReference>
<keyword evidence="4" id="KW-0804">Transcription</keyword>
<dbReference type="Pfam" id="PF00158">
    <property type="entry name" value="Sigma54_activat"/>
    <property type="match status" value="1"/>
</dbReference>
<dbReference type="InterPro" id="IPR002197">
    <property type="entry name" value="HTH_Fis"/>
</dbReference>
<dbReference type="FunFam" id="3.40.50.300:FF:000006">
    <property type="entry name" value="DNA-binding transcriptional regulator NtrC"/>
    <property type="match status" value="1"/>
</dbReference>
<dbReference type="PRINTS" id="PR01590">
    <property type="entry name" value="HTHFIS"/>
</dbReference>
<evidence type="ECO:0000313" key="7">
    <source>
        <dbReference type="EMBL" id="HGB14664.1"/>
    </source>
</evidence>
<dbReference type="AlphaFoldDB" id="A0A7C3SIW9"/>
<dbReference type="Gene3D" id="1.10.8.60">
    <property type="match status" value="1"/>
</dbReference>
<sequence>MPPFSHLMSDYKDNDLPPLLKFLGLNYAEILDHFPEGVFLINTRWQIGYFNQMAAQITGYSREEVLGKFCWDIFQADLCHKNCPMRISMSTGEVLLDREVEITTKAGHKKLVLINTAQIIKGRYKVLGGVETFHELVCPEVETGKLEQHVVADIVGVSPRMQQILRSLPIIAASESNVLIQGESGTGKELVAKAIHQLSPRERGPFIAVNCSAIPETLLESELFGYERGAFTGAVSSKPGRFELAKGGTLFLDEIGDLKPELQVKLLRVLEERAFMRVGGTRKIPLEARIVAATNVDLKEAVRRGKFRDDLYYRLFTVPILLPPLREKREDIPILVKYFLEKLNRKFNKKIKGVDPKVMKVLCRHPWPGNVRELQHVLEYCFVFAKGPLITQRHLPRLESAWLGRELELPLSTDWPNPAESMAPLQALEKKTILTALEIAGGKKQEAARLLKISRSKLWRKMRIYQITDFEKERES</sequence>
<dbReference type="InterPro" id="IPR003593">
    <property type="entry name" value="AAA+_ATPase"/>
</dbReference>
<dbReference type="InterPro" id="IPR000014">
    <property type="entry name" value="PAS"/>
</dbReference>
<dbReference type="GO" id="GO:0005524">
    <property type="term" value="F:ATP binding"/>
    <property type="evidence" value="ECO:0007669"/>
    <property type="project" value="UniProtKB-KW"/>
</dbReference>
<dbReference type="InterPro" id="IPR035965">
    <property type="entry name" value="PAS-like_dom_sf"/>
</dbReference>
<dbReference type="Gene3D" id="3.30.450.20">
    <property type="entry name" value="PAS domain"/>
    <property type="match status" value="1"/>
</dbReference>
<protein>
    <submittedName>
        <fullName evidence="7">PAS domain-containing protein</fullName>
    </submittedName>
</protein>
<evidence type="ECO:0000256" key="1">
    <source>
        <dbReference type="ARBA" id="ARBA00022741"/>
    </source>
</evidence>
<proteinExistence type="predicted"/>
<gene>
    <name evidence="7" type="ORF">ENV62_05450</name>
</gene>
<dbReference type="Pfam" id="PF02954">
    <property type="entry name" value="HTH_8"/>
    <property type="match status" value="1"/>
</dbReference>
<dbReference type="EMBL" id="DTHB01000042">
    <property type="protein sequence ID" value="HGB14664.1"/>
    <property type="molecule type" value="Genomic_DNA"/>
</dbReference>
<dbReference type="InterPro" id="IPR058031">
    <property type="entry name" value="AAA_lid_NorR"/>
</dbReference>
<dbReference type="GO" id="GO:0043565">
    <property type="term" value="F:sequence-specific DNA binding"/>
    <property type="evidence" value="ECO:0007669"/>
    <property type="project" value="InterPro"/>
</dbReference>
<dbReference type="SUPFAM" id="SSF52540">
    <property type="entry name" value="P-loop containing nucleoside triphosphate hydrolases"/>
    <property type="match status" value="1"/>
</dbReference>
<keyword evidence="3" id="KW-0805">Transcription regulation</keyword>
<dbReference type="Pfam" id="PF25601">
    <property type="entry name" value="AAA_lid_14"/>
    <property type="match status" value="1"/>
</dbReference>
<dbReference type="PANTHER" id="PTHR32071:SF113">
    <property type="entry name" value="ALGINATE BIOSYNTHESIS TRANSCRIPTIONAL REGULATORY PROTEIN ALGB"/>
    <property type="match status" value="1"/>
</dbReference>
<name>A0A7C3SIW9_9BACT</name>
<dbReference type="Gene3D" id="1.10.10.60">
    <property type="entry name" value="Homeodomain-like"/>
    <property type="match status" value="1"/>
</dbReference>
<dbReference type="NCBIfam" id="TIGR00229">
    <property type="entry name" value="sensory_box"/>
    <property type="match status" value="1"/>
</dbReference>
<dbReference type="InterPro" id="IPR009057">
    <property type="entry name" value="Homeodomain-like_sf"/>
</dbReference>
<dbReference type="SUPFAM" id="SSF55785">
    <property type="entry name" value="PYP-like sensor domain (PAS domain)"/>
    <property type="match status" value="1"/>
</dbReference>
<dbReference type="InterPro" id="IPR025944">
    <property type="entry name" value="Sigma_54_int_dom_CS"/>
</dbReference>
<evidence type="ECO:0000256" key="2">
    <source>
        <dbReference type="ARBA" id="ARBA00022840"/>
    </source>
</evidence>
<dbReference type="PROSITE" id="PS00688">
    <property type="entry name" value="SIGMA54_INTERACT_3"/>
    <property type="match status" value="1"/>
</dbReference>
<keyword evidence="1" id="KW-0547">Nucleotide-binding</keyword>
<dbReference type="PROSITE" id="PS50112">
    <property type="entry name" value="PAS"/>
    <property type="match status" value="1"/>
</dbReference>
<evidence type="ECO:0000256" key="4">
    <source>
        <dbReference type="ARBA" id="ARBA00023163"/>
    </source>
</evidence>
<dbReference type="GO" id="GO:0006355">
    <property type="term" value="P:regulation of DNA-templated transcription"/>
    <property type="evidence" value="ECO:0007669"/>
    <property type="project" value="InterPro"/>
</dbReference>
<dbReference type="SMART" id="SM00382">
    <property type="entry name" value="AAA"/>
    <property type="match status" value="1"/>
</dbReference>
<dbReference type="InterPro" id="IPR027417">
    <property type="entry name" value="P-loop_NTPase"/>
</dbReference>
<dbReference type="InterPro" id="IPR025662">
    <property type="entry name" value="Sigma_54_int_dom_ATP-bd_1"/>
</dbReference>
<evidence type="ECO:0000259" key="6">
    <source>
        <dbReference type="PROSITE" id="PS50112"/>
    </source>
</evidence>
<feature type="domain" description="Sigma-54 factor interaction" evidence="5">
    <location>
        <begin position="154"/>
        <end position="383"/>
    </location>
</feature>